<dbReference type="Gene3D" id="3.40.50.150">
    <property type="entry name" value="Vaccinia Virus protein VP39"/>
    <property type="match status" value="1"/>
</dbReference>
<evidence type="ECO:0000256" key="4">
    <source>
        <dbReference type="SAM" id="MobiDB-lite"/>
    </source>
</evidence>
<dbReference type="PANTHER" id="PTHR43712:SF16">
    <property type="entry name" value="O-METHYLTRANSFERASE ELCB"/>
    <property type="match status" value="1"/>
</dbReference>
<keyword evidence="2 6" id="KW-0808">Transferase</keyword>
<dbReference type="EMBL" id="ML119703">
    <property type="protein sequence ID" value="RPA79073.1"/>
    <property type="molecule type" value="Genomic_DNA"/>
</dbReference>
<reference evidence="6 7" key="1">
    <citation type="journal article" date="2018" name="Nat. Ecol. Evol.">
        <title>Pezizomycetes genomes reveal the molecular basis of ectomycorrhizal truffle lifestyle.</title>
        <authorList>
            <person name="Murat C."/>
            <person name="Payen T."/>
            <person name="Noel B."/>
            <person name="Kuo A."/>
            <person name="Morin E."/>
            <person name="Chen J."/>
            <person name="Kohler A."/>
            <person name="Krizsan K."/>
            <person name="Balestrini R."/>
            <person name="Da Silva C."/>
            <person name="Montanini B."/>
            <person name="Hainaut M."/>
            <person name="Levati E."/>
            <person name="Barry K.W."/>
            <person name="Belfiori B."/>
            <person name="Cichocki N."/>
            <person name="Clum A."/>
            <person name="Dockter R.B."/>
            <person name="Fauchery L."/>
            <person name="Guy J."/>
            <person name="Iotti M."/>
            <person name="Le Tacon F."/>
            <person name="Lindquist E.A."/>
            <person name="Lipzen A."/>
            <person name="Malagnac F."/>
            <person name="Mello A."/>
            <person name="Molinier V."/>
            <person name="Miyauchi S."/>
            <person name="Poulain J."/>
            <person name="Riccioni C."/>
            <person name="Rubini A."/>
            <person name="Sitrit Y."/>
            <person name="Splivallo R."/>
            <person name="Traeger S."/>
            <person name="Wang M."/>
            <person name="Zifcakova L."/>
            <person name="Wipf D."/>
            <person name="Zambonelli A."/>
            <person name="Paolocci F."/>
            <person name="Nowrousian M."/>
            <person name="Ottonello S."/>
            <person name="Baldrian P."/>
            <person name="Spatafora J.W."/>
            <person name="Henrissat B."/>
            <person name="Nagy L.G."/>
            <person name="Aury J.M."/>
            <person name="Wincker P."/>
            <person name="Grigoriev I.V."/>
            <person name="Bonfante P."/>
            <person name="Martin F.M."/>
        </authorList>
    </citation>
    <scope>NUCLEOTIDE SEQUENCE [LARGE SCALE GENOMIC DNA]</scope>
    <source>
        <strain evidence="6 7">RN42</strain>
    </source>
</reference>
<feature type="domain" description="O-methyltransferase C-terminal" evidence="5">
    <location>
        <begin position="227"/>
        <end position="432"/>
    </location>
</feature>
<dbReference type="Proteomes" id="UP000275078">
    <property type="component" value="Unassembled WGS sequence"/>
</dbReference>
<name>A0A3N4HYX5_ASCIM</name>
<evidence type="ECO:0000313" key="7">
    <source>
        <dbReference type="Proteomes" id="UP000275078"/>
    </source>
</evidence>
<keyword evidence="3" id="KW-0949">S-adenosyl-L-methionine</keyword>
<dbReference type="InterPro" id="IPR016461">
    <property type="entry name" value="COMT-like"/>
</dbReference>
<dbReference type="PANTHER" id="PTHR43712">
    <property type="entry name" value="PUTATIVE (AFU_ORTHOLOGUE AFUA_4G14580)-RELATED"/>
    <property type="match status" value="1"/>
</dbReference>
<dbReference type="AlphaFoldDB" id="A0A3N4HYX5"/>
<protein>
    <submittedName>
        <fullName evidence="6">S-adenosyl-L-methionine-dependent methyltransferase</fullName>
    </submittedName>
</protein>
<evidence type="ECO:0000256" key="2">
    <source>
        <dbReference type="ARBA" id="ARBA00022679"/>
    </source>
</evidence>
<dbReference type="OrthoDB" id="1606438at2759"/>
<dbReference type="STRING" id="1160509.A0A3N4HYX5"/>
<dbReference type="InterPro" id="IPR029063">
    <property type="entry name" value="SAM-dependent_MTases_sf"/>
</dbReference>
<keyword evidence="1 6" id="KW-0489">Methyltransferase</keyword>
<evidence type="ECO:0000259" key="5">
    <source>
        <dbReference type="Pfam" id="PF00891"/>
    </source>
</evidence>
<evidence type="ECO:0000256" key="3">
    <source>
        <dbReference type="ARBA" id="ARBA00022691"/>
    </source>
</evidence>
<proteinExistence type="predicted"/>
<sequence length="457" mass="52131">MPRPLSGMFKSVTGLFGSSPKSTSTISITKQARRSNSQSSVVSQKLKTAIKIQRPEKLELETFETLAAQIQQSVAIIRDHLKEKNIPEPTFGKVDSPSLPRDKEIKEARQVLNESLYALQALNQYDRFEYIKEKFFVMSQVIAFMVILEYKIPHVMDPNGGPMHIAEICEKANCADEHKLIEHTPFSHELREQTKADFLYSGEILHRSLMEIPNAMRKWPNSSDTRESPFNIAYNTKDTFFEHLWKDAELTRRFNSGMTGVTSSSLAYLRTSYPWSDLGKAVLCDVGGGRGHVSAEIARVAPDLTFIVQDGAPVVAEGEKYFPADLKHRFKFMAHDFFERQPEKADVYLFRQVVHNHEDERAIKMIRNLLPHLTPGKNGSGGRVLIMDDILHPTQYRPPTVQFTVQQNLNMIAILNSKERTFNNYKELFNRADPRFVTRQWGAGGPQACEVIEAWLE</sequence>
<dbReference type="PROSITE" id="PS51683">
    <property type="entry name" value="SAM_OMT_II"/>
    <property type="match status" value="1"/>
</dbReference>
<evidence type="ECO:0000313" key="6">
    <source>
        <dbReference type="EMBL" id="RPA79073.1"/>
    </source>
</evidence>
<dbReference type="SUPFAM" id="SSF53335">
    <property type="entry name" value="S-adenosyl-L-methionine-dependent methyltransferases"/>
    <property type="match status" value="1"/>
</dbReference>
<dbReference type="GO" id="GO:0008171">
    <property type="term" value="F:O-methyltransferase activity"/>
    <property type="evidence" value="ECO:0007669"/>
    <property type="project" value="InterPro"/>
</dbReference>
<keyword evidence="7" id="KW-1185">Reference proteome</keyword>
<accession>A0A3N4HYX5</accession>
<organism evidence="6 7">
    <name type="scientific">Ascobolus immersus RN42</name>
    <dbReference type="NCBI Taxonomy" id="1160509"/>
    <lineage>
        <taxon>Eukaryota</taxon>
        <taxon>Fungi</taxon>
        <taxon>Dikarya</taxon>
        <taxon>Ascomycota</taxon>
        <taxon>Pezizomycotina</taxon>
        <taxon>Pezizomycetes</taxon>
        <taxon>Pezizales</taxon>
        <taxon>Ascobolaceae</taxon>
        <taxon>Ascobolus</taxon>
    </lineage>
</organism>
<evidence type="ECO:0000256" key="1">
    <source>
        <dbReference type="ARBA" id="ARBA00022603"/>
    </source>
</evidence>
<dbReference type="GO" id="GO:0032259">
    <property type="term" value="P:methylation"/>
    <property type="evidence" value="ECO:0007669"/>
    <property type="project" value="UniProtKB-KW"/>
</dbReference>
<feature type="compositionally biased region" description="Low complexity" evidence="4">
    <location>
        <begin position="18"/>
        <end position="40"/>
    </location>
</feature>
<dbReference type="Pfam" id="PF00891">
    <property type="entry name" value="Methyltransf_2"/>
    <property type="match status" value="1"/>
</dbReference>
<gene>
    <name evidence="6" type="ORF">BJ508DRAFT_328643</name>
</gene>
<feature type="region of interest" description="Disordered" evidence="4">
    <location>
        <begin position="17"/>
        <end position="40"/>
    </location>
</feature>
<dbReference type="InterPro" id="IPR001077">
    <property type="entry name" value="COMT_C"/>
</dbReference>